<dbReference type="Pfam" id="PF04607">
    <property type="entry name" value="RelA_SpoT"/>
    <property type="match status" value="1"/>
</dbReference>
<dbReference type="SUPFAM" id="SSF81301">
    <property type="entry name" value="Nucleotidyltransferase"/>
    <property type="match status" value="1"/>
</dbReference>
<organism evidence="3 4">
    <name type="scientific">Candidatus Staskawiczbacteria bacterium RIFOXYB1_FULL_37_44</name>
    <dbReference type="NCBI Taxonomy" id="1802223"/>
    <lineage>
        <taxon>Bacteria</taxon>
        <taxon>Candidatus Staskawicziibacteriota</taxon>
    </lineage>
</organism>
<dbReference type="InterPro" id="IPR004095">
    <property type="entry name" value="TGS"/>
</dbReference>
<name>A0A1G2IWD8_9BACT</name>
<dbReference type="InterPro" id="IPR043519">
    <property type="entry name" value="NT_sf"/>
</dbReference>
<dbReference type="SUPFAM" id="SSF81271">
    <property type="entry name" value="TGS-like"/>
    <property type="match status" value="1"/>
</dbReference>
<comment type="similarity">
    <text evidence="1">Belongs to the RelA/SpoT family.</text>
</comment>
<evidence type="ECO:0000313" key="3">
    <source>
        <dbReference type="EMBL" id="OGZ78993.1"/>
    </source>
</evidence>
<dbReference type="InterPro" id="IPR007685">
    <property type="entry name" value="RelA_SpoT"/>
</dbReference>
<dbReference type="PROSITE" id="PS51880">
    <property type="entry name" value="TGS"/>
    <property type="match status" value="1"/>
</dbReference>
<dbReference type="Gene3D" id="1.10.3210.10">
    <property type="entry name" value="Hypothetical protein af1432"/>
    <property type="match status" value="1"/>
</dbReference>
<evidence type="ECO:0000256" key="1">
    <source>
        <dbReference type="ARBA" id="ARBA00007476"/>
    </source>
</evidence>
<dbReference type="STRING" id="1802223.A2358_04640"/>
<dbReference type="Gene3D" id="3.10.20.30">
    <property type="match status" value="1"/>
</dbReference>
<dbReference type="Pfam" id="PF02824">
    <property type="entry name" value="TGS"/>
    <property type="match status" value="1"/>
</dbReference>
<comment type="caution">
    <text evidence="3">The sequence shown here is derived from an EMBL/GenBank/DDBJ whole genome shotgun (WGS) entry which is preliminary data.</text>
</comment>
<dbReference type="CDD" id="cd01668">
    <property type="entry name" value="TGS_RSH"/>
    <property type="match status" value="1"/>
</dbReference>
<feature type="domain" description="TGS" evidence="2">
    <location>
        <begin position="395"/>
        <end position="460"/>
    </location>
</feature>
<sequence>MPNDIQKIIKKSLNPKLIEEVFNFAKEAYKDKNRISGENYIQHAVRVALLLDKMDLDAETIAFGLLHDVIDDIPESAKTVEINAIEKKFGKNISQMIEKISGLSKVRYSLKINISNKKKVTREKIENLRKMFMAIAGDLRVILVELISRLDGLNFLQDLPEDKQRLYALETLQIFVPVANRLGLSEIRRNLEDISFSYLFPDRFKWTKENIKGQYEDREKYLKKFIPYLKKIFKKERVKVLDINYRTKSYWSTYQKLARHNMDFNKIHDLLALRIIALDTENCYKILGIIHKHFKPISEEINDYIAKPKSNGYRSLHTTILPENGLPRPLRRSEASGKAGRITEVQIRTAEMHKEAEYGICAHWAYKEKIDLKKEGGNFEWMKGASEFWKTFKLDFFTNQVFALTPKGDVIVMKKGATTVDFAYAVHSDVGNHCESAKVGGKIVPLSYVLENGDIVEILTNKNKKPSADWLKFVKTNMAHGHIKKAISQTNSFFNFPIPGFIKQKFIEISEIAQRKKKEKQQIKREKISRIFLGGQKGMLVNIAKCCNPEAGDKVMAYLTKYRAAVLHKTSCENFQKLAEKFPEKIISASWE</sequence>
<dbReference type="CDD" id="cd05399">
    <property type="entry name" value="NT_Rel-Spo_like"/>
    <property type="match status" value="1"/>
</dbReference>
<evidence type="ECO:0000313" key="4">
    <source>
        <dbReference type="Proteomes" id="UP000178650"/>
    </source>
</evidence>
<evidence type="ECO:0000259" key="2">
    <source>
        <dbReference type="PROSITE" id="PS51880"/>
    </source>
</evidence>
<dbReference type="CDD" id="cd00077">
    <property type="entry name" value="HDc"/>
    <property type="match status" value="1"/>
</dbReference>
<dbReference type="EMBL" id="MHPJ01000010">
    <property type="protein sequence ID" value="OGZ78993.1"/>
    <property type="molecule type" value="Genomic_DNA"/>
</dbReference>
<dbReference type="SUPFAM" id="SSF109604">
    <property type="entry name" value="HD-domain/PDEase-like"/>
    <property type="match status" value="1"/>
</dbReference>
<dbReference type="InterPro" id="IPR003607">
    <property type="entry name" value="HD/PDEase_dom"/>
</dbReference>
<dbReference type="PANTHER" id="PTHR21262">
    <property type="entry name" value="GUANOSINE-3',5'-BIS DIPHOSPHATE 3'-PYROPHOSPHOHYDROLASE"/>
    <property type="match status" value="1"/>
</dbReference>
<accession>A0A1G2IWD8</accession>
<dbReference type="InterPro" id="IPR012675">
    <property type="entry name" value="Beta-grasp_dom_sf"/>
</dbReference>
<dbReference type="Pfam" id="PF13328">
    <property type="entry name" value="HD_4"/>
    <property type="match status" value="1"/>
</dbReference>
<dbReference type="Proteomes" id="UP000178650">
    <property type="component" value="Unassembled WGS sequence"/>
</dbReference>
<dbReference type="InterPro" id="IPR012676">
    <property type="entry name" value="TGS-like"/>
</dbReference>
<dbReference type="Gene3D" id="3.30.460.10">
    <property type="entry name" value="Beta Polymerase, domain 2"/>
    <property type="match status" value="1"/>
</dbReference>
<dbReference type="InterPro" id="IPR033655">
    <property type="entry name" value="TGS_RelA/SpoT"/>
</dbReference>
<dbReference type="GO" id="GO:0015969">
    <property type="term" value="P:guanosine tetraphosphate metabolic process"/>
    <property type="evidence" value="ECO:0007669"/>
    <property type="project" value="InterPro"/>
</dbReference>
<dbReference type="FunFam" id="3.10.20.30:FF:000002">
    <property type="entry name" value="GTP pyrophosphokinase (RelA/SpoT)"/>
    <property type="match status" value="1"/>
</dbReference>
<protein>
    <recommendedName>
        <fullName evidence="2">TGS domain-containing protein</fullName>
    </recommendedName>
</protein>
<dbReference type="SMART" id="SM00954">
    <property type="entry name" value="RelA_SpoT"/>
    <property type="match status" value="1"/>
</dbReference>
<dbReference type="PANTHER" id="PTHR21262:SF31">
    <property type="entry name" value="GTP PYROPHOSPHOKINASE"/>
    <property type="match status" value="1"/>
</dbReference>
<reference evidence="3 4" key="1">
    <citation type="journal article" date="2016" name="Nat. Commun.">
        <title>Thousands of microbial genomes shed light on interconnected biogeochemical processes in an aquifer system.</title>
        <authorList>
            <person name="Anantharaman K."/>
            <person name="Brown C.T."/>
            <person name="Hug L.A."/>
            <person name="Sharon I."/>
            <person name="Castelle C.J."/>
            <person name="Probst A.J."/>
            <person name="Thomas B.C."/>
            <person name="Singh A."/>
            <person name="Wilkins M.J."/>
            <person name="Karaoz U."/>
            <person name="Brodie E.L."/>
            <person name="Williams K.H."/>
            <person name="Hubbard S.S."/>
            <person name="Banfield J.F."/>
        </authorList>
    </citation>
    <scope>NUCLEOTIDE SEQUENCE [LARGE SCALE GENOMIC DNA]</scope>
</reference>
<proteinExistence type="inferred from homology"/>
<gene>
    <name evidence="3" type="ORF">A2358_04640</name>
</gene>
<dbReference type="AlphaFoldDB" id="A0A1G2IWD8"/>
<dbReference type="GO" id="GO:0005886">
    <property type="term" value="C:plasma membrane"/>
    <property type="evidence" value="ECO:0007669"/>
    <property type="project" value="TreeGrafter"/>
</dbReference>